<keyword evidence="5" id="KW-1185">Reference proteome</keyword>
<keyword evidence="2" id="KW-0812">Transmembrane</keyword>
<keyword evidence="2" id="KW-0472">Membrane</keyword>
<feature type="transmembrane region" description="Helical" evidence="2">
    <location>
        <begin position="100"/>
        <end position="117"/>
    </location>
</feature>
<dbReference type="OrthoDB" id="4453618at2"/>
<reference evidence="4 5" key="1">
    <citation type="submission" date="2016-11" db="EMBL/GenBank/DDBJ databases">
        <authorList>
            <person name="Jaros S."/>
            <person name="Januszkiewicz K."/>
            <person name="Wedrychowicz H."/>
        </authorList>
    </citation>
    <scope>NUCLEOTIDE SEQUENCE [LARGE SCALE GENOMIC DNA]</scope>
    <source>
        <strain evidence="4 5">CGMCC 4.5723</strain>
    </source>
</reference>
<dbReference type="EMBL" id="FQZK01000004">
    <property type="protein sequence ID" value="SHJ18227.1"/>
    <property type="molecule type" value="Genomic_DNA"/>
</dbReference>
<dbReference type="Proteomes" id="UP000184452">
    <property type="component" value="Unassembled WGS sequence"/>
</dbReference>
<proteinExistence type="predicted"/>
<feature type="region of interest" description="Disordered" evidence="1">
    <location>
        <begin position="1"/>
        <end position="34"/>
    </location>
</feature>
<evidence type="ECO:0000256" key="2">
    <source>
        <dbReference type="SAM" id="Phobius"/>
    </source>
</evidence>
<dbReference type="Pfam" id="PF02517">
    <property type="entry name" value="Rce1-like"/>
    <property type="match status" value="1"/>
</dbReference>
<keyword evidence="4" id="KW-0378">Hydrolase</keyword>
<feature type="transmembrane region" description="Helical" evidence="2">
    <location>
        <begin position="256"/>
        <end position="278"/>
    </location>
</feature>
<feature type="compositionally biased region" description="Low complexity" evidence="1">
    <location>
        <begin position="11"/>
        <end position="20"/>
    </location>
</feature>
<name>A0A1M6H7Q6_9ACTN</name>
<sequence>MHADRHPPEDTPAAGDAPAPETAPEPATPAAGPGLALPGATTLRWEIACLLVLSLGASAVSALISFLGVLTAPEALAEHTASLVRPQADQRPWLDLSWQLYRVAVGLAPVLLAGYLLHRSAESVRTIGFDLRRPGFDLGSGAVLAALIGTGGLAVYVVSWQLGMTVTIAPSALEGNWWDVPVLVLQAAKNGILEEVIVVGYLLHRLGQLGWTPWKAVVASSVLRAFYHLYQGVGMFFGNLVMGLVFGWFYHRYGRVMPLVVAHTVIDIVAFVGSVYLIGRLDWLPS</sequence>
<accession>A0A1M6H7Q6</accession>
<dbReference type="GO" id="GO:0006508">
    <property type="term" value="P:proteolysis"/>
    <property type="evidence" value="ECO:0007669"/>
    <property type="project" value="UniProtKB-KW"/>
</dbReference>
<feature type="transmembrane region" description="Helical" evidence="2">
    <location>
        <begin position="229"/>
        <end position="249"/>
    </location>
</feature>
<evidence type="ECO:0000256" key="1">
    <source>
        <dbReference type="SAM" id="MobiDB-lite"/>
    </source>
</evidence>
<feature type="domain" description="CAAX prenyl protease 2/Lysostaphin resistance protein A-like" evidence="3">
    <location>
        <begin position="177"/>
        <end position="268"/>
    </location>
</feature>
<gene>
    <name evidence="4" type="ORF">SAMN05421803_10469</name>
</gene>
<organism evidence="4 5">
    <name type="scientific">Nocardiopsis flavescens</name>
    <dbReference type="NCBI Taxonomy" id="758803"/>
    <lineage>
        <taxon>Bacteria</taxon>
        <taxon>Bacillati</taxon>
        <taxon>Actinomycetota</taxon>
        <taxon>Actinomycetes</taxon>
        <taxon>Streptosporangiales</taxon>
        <taxon>Nocardiopsidaceae</taxon>
        <taxon>Nocardiopsis</taxon>
    </lineage>
</organism>
<evidence type="ECO:0000313" key="5">
    <source>
        <dbReference type="Proteomes" id="UP000184452"/>
    </source>
</evidence>
<keyword evidence="4" id="KW-0645">Protease</keyword>
<dbReference type="GO" id="GO:0080120">
    <property type="term" value="P:CAAX-box protein maturation"/>
    <property type="evidence" value="ECO:0007669"/>
    <property type="project" value="UniProtKB-ARBA"/>
</dbReference>
<evidence type="ECO:0000259" key="3">
    <source>
        <dbReference type="Pfam" id="PF02517"/>
    </source>
</evidence>
<feature type="transmembrane region" description="Helical" evidence="2">
    <location>
        <begin position="47"/>
        <end position="70"/>
    </location>
</feature>
<protein>
    <submittedName>
        <fullName evidence="4">Membrane protease YdiL, CAAX protease family</fullName>
    </submittedName>
</protein>
<evidence type="ECO:0000313" key="4">
    <source>
        <dbReference type="EMBL" id="SHJ18227.1"/>
    </source>
</evidence>
<dbReference type="InterPro" id="IPR003675">
    <property type="entry name" value="Rce1/LyrA-like_dom"/>
</dbReference>
<dbReference type="AlphaFoldDB" id="A0A1M6H7Q6"/>
<keyword evidence="2" id="KW-1133">Transmembrane helix</keyword>
<dbReference type="RefSeq" id="WP_084737085.1">
    <property type="nucleotide sequence ID" value="NZ_FQZK01000004.1"/>
</dbReference>
<dbReference type="STRING" id="758803.SAMN05421803_10469"/>
<dbReference type="GO" id="GO:0004175">
    <property type="term" value="F:endopeptidase activity"/>
    <property type="evidence" value="ECO:0007669"/>
    <property type="project" value="UniProtKB-ARBA"/>
</dbReference>
<feature type="transmembrane region" description="Helical" evidence="2">
    <location>
        <begin position="138"/>
        <end position="158"/>
    </location>
</feature>